<comment type="catalytic activity">
    <reaction evidence="13">
        <text>P(1),P(4)-bis(5'-adenosyl) tetraphosphate + H2O = 2 ADP + 2 H(+)</text>
        <dbReference type="Rhea" id="RHEA:24252"/>
        <dbReference type="ChEBI" id="CHEBI:15377"/>
        <dbReference type="ChEBI" id="CHEBI:15378"/>
        <dbReference type="ChEBI" id="CHEBI:58141"/>
        <dbReference type="ChEBI" id="CHEBI:456216"/>
        <dbReference type="EC" id="3.6.1.41"/>
    </reaction>
</comment>
<evidence type="ECO:0000256" key="12">
    <source>
        <dbReference type="ARBA" id="ARBA00048721"/>
    </source>
</evidence>
<comment type="catalytic activity">
    <reaction evidence="12 14">
        <text>nicotinate beta-D-ribonucleotide + ATP + H(+) = deamido-NAD(+) + diphosphate</text>
        <dbReference type="Rhea" id="RHEA:22860"/>
        <dbReference type="ChEBI" id="CHEBI:15378"/>
        <dbReference type="ChEBI" id="CHEBI:30616"/>
        <dbReference type="ChEBI" id="CHEBI:33019"/>
        <dbReference type="ChEBI" id="CHEBI:57502"/>
        <dbReference type="ChEBI" id="CHEBI:58437"/>
        <dbReference type="EC" id="2.7.7.18"/>
    </reaction>
</comment>
<accession>A0A3B7DQQ3</accession>
<evidence type="ECO:0000256" key="3">
    <source>
        <dbReference type="ARBA" id="ARBA00022642"/>
    </source>
</evidence>
<dbReference type="NCBIfam" id="TIGR00482">
    <property type="entry name" value="nicotinate (nicotinamide) nucleotide adenylyltransferase"/>
    <property type="match status" value="1"/>
</dbReference>
<dbReference type="InterPro" id="IPR005249">
    <property type="entry name" value="YqeK"/>
</dbReference>
<dbReference type="CDD" id="cd02165">
    <property type="entry name" value="NMNAT"/>
    <property type="match status" value="1"/>
</dbReference>
<evidence type="ECO:0000256" key="9">
    <source>
        <dbReference type="ARBA" id="ARBA00022840"/>
    </source>
</evidence>
<gene>
    <name evidence="14 15" type="primary">nadD</name>
    <name evidence="15" type="ORF">HXM94_02960</name>
</gene>
<dbReference type="EMBL" id="JABZRE010000006">
    <property type="protein sequence ID" value="MBF1306739.1"/>
    <property type="molecule type" value="Genomic_DNA"/>
</dbReference>
<dbReference type="InterPro" id="IPR004821">
    <property type="entry name" value="Cyt_trans-like"/>
</dbReference>
<evidence type="ECO:0000256" key="4">
    <source>
        <dbReference type="ARBA" id="ARBA00022679"/>
    </source>
</evidence>
<dbReference type="GO" id="GO:0046872">
    <property type="term" value="F:metal ion binding"/>
    <property type="evidence" value="ECO:0007669"/>
    <property type="project" value="UniProtKB-KW"/>
</dbReference>
<dbReference type="Proteomes" id="UP000758611">
    <property type="component" value="Unassembled WGS sequence"/>
</dbReference>
<name>A0A3B7DQQ3_9FIRM</name>
<evidence type="ECO:0000256" key="10">
    <source>
        <dbReference type="ARBA" id="ARBA00023004"/>
    </source>
</evidence>
<dbReference type="GO" id="GO:0008803">
    <property type="term" value="F:bis(5'-nucleosyl)-tetraphosphatase (symmetrical) activity"/>
    <property type="evidence" value="ECO:0007669"/>
    <property type="project" value="UniProtKB-EC"/>
</dbReference>
<dbReference type="InterPro" id="IPR006674">
    <property type="entry name" value="HD_domain"/>
</dbReference>
<dbReference type="SUPFAM" id="SSF109604">
    <property type="entry name" value="HD-domain/PDEase-like"/>
    <property type="match status" value="1"/>
</dbReference>
<dbReference type="Gene3D" id="1.10.3210.10">
    <property type="entry name" value="Hypothetical protein af1432"/>
    <property type="match status" value="1"/>
</dbReference>
<dbReference type="Gene3D" id="3.40.50.620">
    <property type="entry name" value="HUPs"/>
    <property type="match status" value="1"/>
</dbReference>
<keyword evidence="10" id="KW-0408">Iron</keyword>
<dbReference type="PROSITE" id="PS51831">
    <property type="entry name" value="HD"/>
    <property type="match status" value="1"/>
</dbReference>
<evidence type="ECO:0000256" key="8">
    <source>
        <dbReference type="ARBA" id="ARBA00022801"/>
    </source>
</evidence>
<dbReference type="GO" id="GO:0004515">
    <property type="term" value="F:nicotinate-nucleotide adenylyltransferase activity"/>
    <property type="evidence" value="ECO:0007669"/>
    <property type="project" value="UniProtKB-UniRule"/>
</dbReference>
<keyword evidence="7 14" id="KW-0547">Nucleotide-binding</keyword>
<dbReference type="Pfam" id="PF01467">
    <property type="entry name" value="CTP_transf_like"/>
    <property type="match status" value="1"/>
</dbReference>
<keyword evidence="5 14" id="KW-0548">Nucleotidyltransferase</keyword>
<keyword evidence="8" id="KW-0378">Hydrolase</keyword>
<dbReference type="GO" id="GO:0005524">
    <property type="term" value="F:ATP binding"/>
    <property type="evidence" value="ECO:0007669"/>
    <property type="project" value="UniProtKB-KW"/>
</dbReference>
<dbReference type="RefSeq" id="WP_081985376.1">
    <property type="nucleotide sequence ID" value="NZ_CAJPUJ010000002.1"/>
</dbReference>
<evidence type="ECO:0000256" key="2">
    <source>
        <dbReference type="ARBA" id="ARBA00005019"/>
    </source>
</evidence>
<dbReference type="HAMAP" id="MF_00244">
    <property type="entry name" value="NaMN_adenylyltr"/>
    <property type="match status" value="1"/>
</dbReference>
<organism evidence="15 16">
    <name type="scientific">Parvimonas micra</name>
    <dbReference type="NCBI Taxonomy" id="33033"/>
    <lineage>
        <taxon>Bacteria</taxon>
        <taxon>Bacillati</taxon>
        <taxon>Bacillota</taxon>
        <taxon>Tissierellia</taxon>
        <taxon>Tissierellales</taxon>
        <taxon>Peptoniphilaceae</taxon>
        <taxon>Parvimonas</taxon>
    </lineage>
</organism>
<dbReference type="NCBIfam" id="TIGR00125">
    <property type="entry name" value="cyt_tran_rel"/>
    <property type="match status" value="1"/>
</dbReference>
<dbReference type="GO" id="GO:0009435">
    <property type="term" value="P:NAD+ biosynthetic process"/>
    <property type="evidence" value="ECO:0007669"/>
    <property type="project" value="UniProtKB-UniRule"/>
</dbReference>
<evidence type="ECO:0000256" key="13">
    <source>
        <dbReference type="ARBA" id="ARBA00049417"/>
    </source>
</evidence>
<dbReference type="InterPro" id="IPR003607">
    <property type="entry name" value="HD/PDEase_dom"/>
</dbReference>
<comment type="pathway">
    <text evidence="2 14">Cofactor biosynthesis; NAD(+) biosynthesis; deamido-NAD(+) from nicotinate D-ribonucleotide: step 1/1.</text>
</comment>
<reference evidence="15" key="1">
    <citation type="submission" date="2020-04" db="EMBL/GenBank/DDBJ databases">
        <title>Deep metagenomics examines the oral microbiome during advanced dental caries in children, revealing novel taxa and co-occurrences with host molecules.</title>
        <authorList>
            <person name="Baker J.L."/>
            <person name="Morton J.T."/>
            <person name="Dinis M."/>
            <person name="Alvarez R."/>
            <person name="Tran N.C."/>
            <person name="Knight R."/>
            <person name="Edlund A."/>
        </authorList>
    </citation>
    <scope>NUCLEOTIDE SEQUENCE</scope>
    <source>
        <strain evidence="15">JCVI_23_bin.11</strain>
    </source>
</reference>
<keyword evidence="9 14" id="KW-0067">ATP-binding</keyword>
<evidence type="ECO:0000256" key="5">
    <source>
        <dbReference type="ARBA" id="ARBA00022695"/>
    </source>
</evidence>
<dbReference type="NCBIfam" id="NF000840">
    <property type="entry name" value="PRK00071.1-3"/>
    <property type="match status" value="1"/>
</dbReference>
<dbReference type="InterPro" id="IPR014729">
    <property type="entry name" value="Rossmann-like_a/b/a_fold"/>
</dbReference>
<keyword evidence="11 14" id="KW-0520">NAD</keyword>
<dbReference type="AlphaFoldDB" id="A0A3B7DQQ3"/>
<evidence type="ECO:0000256" key="6">
    <source>
        <dbReference type="ARBA" id="ARBA00022723"/>
    </source>
</evidence>
<evidence type="ECO:0000313" key="16">
    <source>
        <dbReference type="Proteomes" id="UP000758611"/>
    </source>
</evidence>
<evidence type="ECO:0000256" key="14">
    <source>
        <dbReference type="HAMAP-Rule" id="MF_00244"/>
    </source>
</evidence>
<evidence type="ECO:0000256" key="11">
    <source>
        <dbReference type="ARBA" id="ARBA00023027"/>
    </source>
</evidence>
<dbReference type="NCBIfam" id="TIGR00488">
    <property type="entry name" value="bis(5'-nucleosyl)-tetraphosphatase (symmetrical) YqeK"/>
    <property type="match status" value="1"/>
</dbReference>
<dbReference type="InterPro" id="IPR005248">
    <property type="entry name" value="NadD/NMNAT"/>
</dbReference>
<dbReference type="EC" id="2.7.7.18" evidence="14"/>
<evidence type="ECO:0000256" key="7">
    <source>
        <dbReference type="ARBA" id="ARBA00022741"/>
    </source>
</evidence>
<comment type="function">
    <text evidence="1 14">Catalyzes the reversible adenylation of nicotinate mononucleotide (NaMN) to nicotinic acid adenine dinucleotide (NaAD).</text>
</comment>
<proteinExistence type="inferred from homology"/>
<dbReference type="OrthoDB" id="5295945at2"/>
<comment type="similarity">
    <text evidence="14">Belongs to the NadD family.</text>
</comment>
<keyword evidence="3 14" id="KW-0662">Pyridine nucleotide biosynthesis</keyword>
<evidence type="ECO:0000256" key="1">
    <source>
        <dbReference type="ARBA" id="ARBA00002324"/>
    </source>
</evidence>
<dbReference type="CDD" id="cd00077">
    <property type="entry name" value="HDc"/>
    <property type="match status" value="1"/>
</dbReference>
<keyword evidence="4 14" id="KW-0808">Transferase</keyword>
<keyword evidence="6" id="KW-0479">Metal-binding</keyword>
<evidence type="ECO:0000313" key="15">
    <source>
        <dbReference type="EMBL" id="MBF1306739.1"/>
    </source>
</evidence>
<protein>
    <recommendedName>
        <fullName evidence="14">Probable nicotinate-nucleotide adenylyltransferase</fullName>
        <ecNumber evidence="14">2.7.7.18</ecNumber>
    </recommendedName>
    <alternativeName>
        <fullName evidence="14">Deamido-NAD(+) diphosphorylase</fullName>
    </alternativeName>
    <alternativeName>
        <fullName evidence="14">Deamido-NAD(+) pyrophosphorylase</fullName>
    </alternativeName>
    <alternativeName>
        <fullName evidence="14">Nicotinate mononucleotide adenylyltransferase</fullName>
        <shortName evidence="14">NaMN adenylyltransferase</shortName>
    </alternativeName>
</protein>
<dbReference type="SMART" id="SM00471">
    <property type="entry name" value="HDc"/>
    <property type="match status" value="1"/>
</dbReference>
<dbReference type="PANTHER" id="PTHR39321">
    <property type="entry name" value="NICOTINATE-NUCLEOTIDE ADENYLYLTRANSFERASE-RELATED"/>
    <property type="match status" value="1"/>
</dbReference>
<comment type="caution">
    <text evidence="15">The sequence shown here is derived from an EMBL/GenBank/DDBJ whole genome shotgun (WGS) entry which is preliminary data.</text>
</comment>
<sequence>MKKIGIFGGSFSPTHNGHLQIAEDCLLEMGLDKIVFLPNANPPHKTVDKFSFDTRVEMLRLALEDNENFEISLVENDPTKVHYSYNTISENFYNGKDKFYFIMGDDEFLNIRSWYEYEKLLELTSVIVFLRKYDYNSILEKNREIIEKYDINIIKNSVISISSTEIRNRINEKKSIRYLVPEKVSKYIYEELNYFDLMKIKKDLEKKLSKNRYEHSLRVAEYCKRLAKIYNVDEHKSYLSGLVHDCAKNLEEYYMLNKKVNSDIILDIEEKNNPKIQHAPIGAAVCKNLYGISDNEIISAVRYHTTARENMSLIEKILFISDKIEPNREYDTVEELRKIADYDIDKAIIKFLNDSFEYLRKKSQKVHPLSVKARDYLVNMR</sequence>
<dbReference type="PANTHER" id="PTHR39321:SF3">
    <property type="entry name" value="PHOSPHOPANTETHEINE ADENYLYLTRANSFERASE"/>
    <property type="match status" value="1"/>
</dbReference>
<dbReference type="Pfam" id="PF01966">
    <property type="entry name" value="HD"/>
    <property type="match status" value="1"/>
</dbReference>
<dbReference type="SUPFAM" id="SSF52374">
    <property type="entry name" value="Nucleotidylyl transferase"/>
    <property type="match status" value="1"/>
</dbReference>